<reference evidence="2" key="1">
    <citation type="journal article" date="2021" name="Sci. Rep.">
        <title>Diploid genomic architecture of Nitzschia inconspicua, an elite biomass production diatom.</title>
        <authorList>
            <person name="Oliver A."/>
            <person name="Podell S."/>
            <person name="Pinowska A."/>
            <person name="Traller J.C."/>
            <person name="Smith S.R."/>
            <person name="McClure R."/>
            <person name="Beliaev A."/>
            <person name="Bohutskyi P."/>
            <person name="Hill E.A."/>
            <person name="Rabines A."/>
            <person name="Zheng H."/>
            <person name="Allen L.Z."/>
            <person name="Kuo A."/>
            <person name="Grigoriev I.V."/>
            <person name="Allen A.E."/>
            <person name="Hazlebeck D."/>
            <person name="Allen E.E."/>
        </authorList>
    </citation>
    <scope>NUCLEOTIDE SEQUENCE</scope>
    <source>
        <strain evidence="2">Hildebrandi</strain>
    </source>
</reference>
<evidence type="ECO:0000256" key="1">
    <source>
        <dbReference type="SAM" id="MobiDB-lite"/>
    </source>
</evidence>
<organism evidence="2 3">
    <name type="scientific">Nitzschia inconspicua</name>
    <dbReference type="NCBI Taxonomy" id="303405"/>
    <lineage>
        <taxon>Eukaryota</taxon>
        <taxon>Sar</taxon>
        <taxon>Stramenopiles</taxon>
        <taxon>Ochrophyta</taxon>
        <taxon>Bacillariophyta</taxon>
        <taxon>Bacillariophyceae</taxon>
        <taxon>Bacillariophycidae</taxon>
        <taxon>Bacillariales</taxon>
        <taxon>Bacillariaceae</taxon>
        <taxon>Nitzschia</taxon>
    </lineage>
</organism>
<dbReference type="AlphaFoldDB" id="A0A9K3Q7L9"/>
<name>A0A9K3Q7L9_9STRA</name>
<sequence>MTTSATPSTSAPEAIFIPIDLEASLGRIEEIMNCNGMNSEMDCDQQQQHPTPPPPHHNTRTSSRTPFTSQDDTIAPYPISETDDEIKERQRLSESVGNNWTIVAPHQSHTFDDHHSMMEVTATDSPLDNDDFSLTEDGANSLAVQEDLQLERIDDPISFWEENIIPTSNGDESFKQLQQDIPFSVSFSSEYPGESSSSMEW</sequence>
<protein>
    <submittedName>
        <fullName evidence="2">Uncharacterized protein</fullName>
    </submittedName>
</protein>
<accession>A0A9K3Q7L9</accession>
<gene>
    <name evidence="2" type="ORF">IV203_034114</name>
</gene>
<proteinExistence type="predicted"/>
<evidence type="ECO:0000313" key="2">
    <source>
        <dbReference type="EMBL" id="KAG7373390.1"/>
    </source>
</evidence>
<comment type="caution">
    <text evidence="2">The sequence shown here is derived from an EMBL/GenBank/DDBJ whole genome shotgun (WGS) entry which is preliminary data.</text>
</comment>
<feature type="compositionally biased region" description="Polar residues" evidence="1">
    <location>
        <begin position="60"/>
        <end position="72"/>
    </location>
</feature>
<keyword evidence="3" id="KW-1185">Reference proteome</keyword>
<dbReference type="OrthoDB" id="55559at2759"/>
<dbReference type="Proteomes" id="UP000693970">
    <property type="component" value="Unassembled WGS sequence"/>
</dbReference>
<evidence type="ECO:0000313" key="3">
    <source>
        <dbReference type="Proteomes" id="UP000693970"/>
    </source>
</evidence>
<reference evidence="2" key="2">
    <citation type="submission" date="2021-04" db="EMBL/GenBank/DDBJ databases">
        <authorList>
            <person name="Podell S."/>
        </authorList>
    </citation>
    <scope>NUCLEOTIDE SEQUENCE</scope>
    <source>
        <strain evidence="2">Hildebrandi</strain>
    </source>
</reference>
<dbReference type="EMBL" id="JAGRRH010000002">
    <property type="protein sequence ID" value="KAG7373390.1"/>
    <property type="molecule type" value="Genomic_DNA"/>
</dbReference>
<feature type="region of interest" description="Disordered" evidence="1">
    <location>
        <begin position="37"/>
        <end position="89"/>
    </location>
</feature>